<reference evidence="2 3" key="1">
    <citation type="journal article" date="2019" name="Int. J. Syst. Evol. Microbiol.">
        <title>The Global Catalogue of Microorganisms (GCM) 10K type strain sequencing project: providing services to taxonomists for standard genome sequencing and annotation.</title>
        <authorList>
            <consortium name="The Broad Institute Genomics Platform"/>
            <consortium name="The Broad Institute Genome Sequencing Center for Infectious Disease"/>
            <person name="Wu L."/>
            <person name="Ma J."/>
        </authorList>
    </citation>
    <scope>NUCLEOTIDE SEQUENCE [LARGE SCALE GENOMIC DNA]</scope>
    <source>
        <strain evidence="2 3">JCM 11756</strain>
    </source>
</reference>
<proteinExistence type="predicted"/>
<dbReference type="Proteomes" id="UP001500973">
    <property type="component" value="Unassembled WGS sequence"/>
</dbReference>
<gene>
    <name evidence="2" type="ORF">GCM10009601_14700</name>
</gene>
<sequence>MRLAGRAARPRNLHTRNLNRSPGGTLRPYDTGRACGGGGVPRPKQRPGPPPPTGEAPAVARHGPRGGPYFLQRRGCVFCHTPLCHGLVASWTDMDGEWFQVVTCLSRHRGGCRITATTCGF</sequence>
<evidence type="ECO:0000313" key="2">
    <source>
        <dbReference type="EMBL" id="GAA1418782.1"/>
    </source>
</evidence>
<name>A0ABN1YNI9_9ACTN</name>
<comment type="caution">
    <text evidence="2">The sequence shown here is derived from an EMBL/GenBank/DDBJ whole genome shotgun (WGS) entry which is preliminary data.</text>
</comment>
<dbReference type="EMBL" id="BAAAIZ010000017">
    <property type="protein sequence ID" value="GAA1418782.1"/>
    <property type="molecule type" value="Genomic_DNA"/>
</dbReference>
<evidence type="ECO:0000256" key="1">
    <source>
        <dbReference type="SAM" id="MobiDB-lite"/>
    </source>
</evidence>
<protein>
    <submittedName>
        <fullName evidence="2">Uncharacterized protein</fullName>
    </submittedName>
</protein>
<accession>A0ABN1YNI9</accession>
<organism evidence="2 3">
    <name type="scientific">Streptomyces thermospinosisporus</name>
    <dbReference type="NCBI Taxonomy" id="161482"/>
    <lineage>
        <taxon>Bacteria</taxon>
        <taxon>Bacillati</taxon>
        <taxon>Actinomycetota</taxon>
        <taxon>Actinomycetes</taxon>
        <taxon>Kitasatosporales</taxon>
        <taxon>Streptomycetaceae</taxon>
        <taxon>Streptomyces</taxon>
    </lineage>
</organism>
<keyword evidence="3" id="KW-1185">Reference proteome</keyword>
<evidence type="ECO:0000313" key="3">
    <source>
        <dbReference type="Proteomes" id="UP001500973"/>
    </source>
</evidence>
<feature type="region of interest" description="Disordered" evidence="1">
    <location>
        <begin position="1"/>
        <end position="66"/>
    </location>
</feature>